<evidence type="ECO:0000256" key="1">
    <source>
        <dbReference type="ARBA" id="ARBA00007692"/>
    </source>
</evidence>
<evidence type="ECO:0008006" key="6">
    <source>
        <dbReference type="Google" id="ProtNLM"/>
    </source>
</evidence>
<dbReference type="PANTHER" id="PTHR15437:SF6">
    <property type="entry name" value="TRANSCRIPTION TERMINATION FACTOR, MITOCHONDRIAL"/>
    <property type="match status" value="1"/>
</dbReference>
<dbReference type="Proteomes" id="UP001634394">
    <property type="component" value="Unassembled WGS sequence"/>
</dbReference>
<dbReference type="PANTHER" id="PTHR15437">
    <property type="entry name" value="TRANSCRIPTION TERMINATION FACTOR, MITOCHONDRIAL"/>
    <property type="match status" value="1"/>
</dbReference>
<sequence length="517" mass="59806">MMATQIPKVPLFLGVRKLWCFVCSSRCLSSKLRTLSYSLERSTKEISNDDIQLTKQKPPALKIYDTPASKIDMEKQTLNARTDKQNLKATLEILLDLGCTEDQIRENAVVLNFTPQEIEKRVKFLRSCAQKRITVELLLHATEKHKKKFFVKKDQFNEEILHGFSSKTEYLAHRLKCSLDDIRKIHCNHIQLATITSQSLVKKLDFLLETGYTDKEILKTPECLTVPLANLRKRFNLCGKLNLMKLPDLKIIGASKMMFHKYMSRPKDYLEVFQEYEDSYDLVSKLLAIPPSRTEHMMKVVRHMDIVDLRNKIQYLLSEDLKPSDIIESSYLLRYSLGRIKNAVEQTKVMLGRQISLVNIASLIVSGRRGSNIAMLRNHNILMMLLELNHKQICSCEEVRLVTKRTKKVLEENYTFLLDKGFSVTDLRSCPLILGHDTETLIEGYEFFMHTLENNLTLQIHCEDGIKKINILQYLIEKDLNFPGVVSLYEEDENFGEEEGEEVEDGSKSEHYGVDDE</sequence>
<reference evidence="4 5" key="1">
    <citation type="submission" date="2024-11" db="EMBL/GenBank/DDBJ databases">
        <title>Chromosome-level genome assembly of the freshwater bivalve Anodonta woodiana.</title>
        <authorList>
            <person name="Chen X."/>
        </authorList>
    </citation>
    <scope>NUCLEOTIDE SEQUENCE [LARGE SCALE GENOMIC DNA]</scope>
    <source>
        <strain evidence="4">MN2024</strain>
        <tissue evidence="4">Gills</tissue>
    </source>
</reference>
<evidence type="ECO:0000256" key="2">
    <source>
        <dbReference type="ARBA" id="ARBA00022946"/>
    </source>
</evidence>
<proteinExistence type="inferred from homology"/>
<comment type="similarity">
    <text evidence="1">Belongs to the mTERF family.</text>
</comment>
<dbReference type="InterPro" id="IPR038538">
    <property type="entry name" value="MTERF_sf"/>
</dbReference>
<evidence type="ECO:0000256" key="3">
    <source>
        <dbReference type="SAM" id="MobiDB-lite"/>
    </source>
</evidence>
<dbReference type="Gene3D" id="1.25.70.10">
    <property type="entry name" value="Transcription termination factor 3, mitochondrial"/>
    <property type="match status" value="1"/>
</dbReference>
<evidence type="ECO:0000313" key="4">
    <source>
        <dbReference type="EMBL" id="KAL3848240.1"/>
    </source>
</evidence>
<evidence type="ECO:0000313" key="5">
    <source>
        <dbReference type="Proteomes" id="UP001634394"/>
    </source>
</evidence>
<accession>A0ABD3UFR9</accession>
<keyword evidence="2" id="KW-0809">Transit peptide</keyword>
<comment type="caution">
    <text evidence="4">The sequence shown here is derived from an EMBL/GenBank/DDBJ whole genome shotgun (WGS) entry which is preliminary data.</text>
</comment>
<feature type="region of interest" description="Disordered" evidence="3">
    <location>
        <begin position="491"/>
        <end position="517"/>
    </location>
</feature>
<protein>
    <recommendedName>
        <fullName evidence="6">Transcription termination factor 5, mitochondrial</fullName>
    </recommendedName>
</protein>
<dbReference type="InterPro" id="IPR003690">
    <property type="entry name" value="MTERF"/>
</dbReference>
<dbReference type="EMBL" id="JBJQND010000016">
    <property type="protein sequence ID" value="KAL3848240.1"/>
    <property type="molecule type" value="Genomic_DNA"/>
</dbReference>
<dbReference type="AlphaFoldDB" id="A0ABD3UFR9"/>
<name>A0ABD3UFR9_SINWO</name>
<feature type="compositionally biased region" description="Acidic residues" evidence="3">
    <location>
        <begin position="491"/>
        <end position="504"/>
    </location>
</feature>
<organism evidence="4 5">
    <name type="scientific">Sinanodonta woodiana</name>
    <name type="common">Chinese pond mussel</name>
    <name type="synonym">Anodonta woodiana</name>
    <dbReference type="NCBI Taxonomy" id="1069815"/>
    <lineage>
        <taxon>Eukaryota</taxon>
        <taxon>Metazoa</taxon>
        <taxon>Spiralia</taxon>
        <taxon>Lophotrochozoa</taxon>
        <taxon>Mollusca</taxon>
        <taxon>Bivalvia</taxon>
        <taxon>Autobranchia</taxon>
        <taxon>Heteroconchia</taxon>
        <taxon>Palaeoheterodonta</taxon>
        <taxon>Unionida</taxon>
        <taxon>Unionoidea</taxon>
        <taxon>Unionidae</taxon>
        <taxon>Unioninae</taxon>
        <taxon>Sinanodonta</taxon>
    </lineage>
</organism>
<feature type="compositionally biased region" description="Basic and acidic residues" evidence="3">
    <location>
        <begin position="505"/>
        <end position="517"/>
    </location>
</feature>
<keyword evidence="5" id="KW-1185">Reference proteome</keyword>
<gene>
    <name evidence="4" type="ORF">ACJMK2_019109</name>
</gene>